<evidence type="ECO:0000313" key="9">
    <source>
        <dbReference type="EMBL" id="KAH9634497.1"/>
    </source>
</evidence>
<proteinExistence type="inferred from homology"/>
<comment type="similarity">
    <text evidence="2">Belongs to the angiomotin family.</text>
</comment>
<accession>A0A922MCR5</accession>
<keyword evidence="4" id="KW-0965">Cell junction</keyword>
<dbReference type="GO" id="GO:0005923">
    <property type="term" value="C:bicellular tight junction"/>
    <property type="evidence" value="ECO:0007669"/>
    <property type="project" value="TreeGrafter"/>
</dbReference>
<evidence type="ECO:0000256" key="2">
    <source>
        <dbReference type="ARBA" id="ARBA00010300"/>
    </source>
</evidence>
<name>A0A922MCR5_SPOEX</name>
<dbReference type="GO" id="GO:0030334">
    <property type="term" value="P:regulation of cell migration"/>
    <property type="evidence" value="ECO:0007669"/>
    <property type="project" value="TreeGrafter"/>
</dbReference>
<feature type="coiled-coil region" evidence="6">
    <location>
        <begin position="176"/>
        <end position="237"/>
    </location>
</feature>
<evidence type="ECO:0000313" key="10">
    <source>
        <dbReference type="Proteomes" id="UP000814243"/>
    </source>
</evidence>
<protein>
    <recommendedName>
        <fullName evidence="8">Angiomotin C-terminal domain-containing protein</fullName>
    </recommendedName>
</protein>
<dbReference type="EMBL" id="JACEFF010000605">
    <property type="protein sequence ID" value="KAH9634497.1"/>
    <property type="molecule type" value="Genomic_DNA"/>
</dbReference>
<evidence type="ECO:0000256" key="4">
    <source>
        <dbReference type="ARBA" id="ARBA00022949"/>
    </source>
</evidence>
<comment type="subcellular location">
    <subcellularLocation>
        <location evidence="1">Cell junction</location>
    </subcellularLocation>
</comment>
<evidence type="ECO:0000256" key="6">
    <source>
        <dbReference type="SAM" id="Coils"/>
    </source>
</evidence>
<dbReference type="InterPro" id="IPR024646">
    <property type="entry name" value="Angiomotin_C"/>
</dbReference>
<dbReference type="GO" id="GO:0031410">
    <property type="term" value="C:cytoplasmic vesicle"/>
    <property type="evidence" value="ECO:0007669"/>
    <property type="project" value="TreeGrafter"/>
</dbReference>
<dbReference type="InterPro" id="IPR009114">
    <property type="entry name" value="Angiomotin"/>
</dbReference>
<dbReference type="PANTHER" id="PTHR14826:SF14">
    <property type="entry name" value="ANGIOMOTIN_C DOMAIN-CONTAINING PROTEIN"/>
    <property type="match status" value="1"/>
</dbReference>
<evidence type="ECO:0000256" key="1">
    <source>
        <dbReference type="ARBA" id="ARBA00004282"/>
    </source>
</evidence>
<organism evidence="9 10">
    <name type="scientific">Spodoptera exigua</name>
    <name type="common">Beet armyworm</name>
    <name type="synonym">Noctua fulgens</name>
    <dbReference type="NCBI Taxonomy" id="7107"/>
    <lineage>
        <taxon>Eukaryota</taxon>
        <taxon>Metazoa</taxon>
        <taxon>Ecdysozoa</taxon>
        <taxon>Arthropoda</taxon>
        <taxon>Hexapoda</taxon>
        <taxon>Insecta</taxon>
        <taxon>Pterygota</taxon>
        <taxon>Neoptera</taxon>
        <taxon>Endopterygota</taxon>
        <taxon>Lepidoptera</taxon>
        <taxon>Glossata</taxon>
        <taxon>Ditrysia</taxon>
        <taxon>Noctuoidea</taxon>
        <taxon>Noctuidae</taxon>
        <taxon>Amphipyrinae</taxon>
        <taxon>Spodoptera</taxon>
    </lineage>
</organism>
<feature type="region of interest" description="Disordered" evidence="7">
    <location>
        <begin position="1"/>
        <end position="31"/>
    </location>
</feature>
<evidence type="ECO:0000256" key="7">
    <source>
        <dbReference type="SAM" id="MobiDB-lite"/>
    </source>
</evidence>
<keyword evidence="5 6" id="KW-0175">Coiled coil</keyword>
<dbReference type="GO" id="GO:0005886">
    <property type="term" value="C:plasma membrane"/>
    <property type="evidence" value="ECO:0007669"/>
    <property type="project" value="TreeGrafter"/>
</dbReference>
<evidence type="ECO:0000256" key="3">
    <source>
        <dbReference type="ARBA" id="ARBA00022553"/>
    </source>
</evidence>
<evidence type="ECO:0000259" key="8">
    <source>
        <dbReference type="Pfam" id="PF12240"/>
    </source>
</evidence>
<dbReference type="GO" id="GO:0030036">
    <property type="term" value="P:actin cytoskeleton organization"/>
    <property type="evidence" value="ECO:0007669"/>
    <property type="project" value="TreeGrafter"/>
</dbReference>
<dbReference type="Proteomes" id="UP000814243">
    <property type="component" value="Unassembled WGS sequence"/>
</dbReference>
<gene>
    <name evidence="9" type="ORF">HF086_016585</name>
</gene>
<dbReference type="InterPro" id="IPR051747">
    <property type="entry name" value="Angiomotin-like"/>
</dbReference>
<comment type="caution">
    <text evidence="9">The sequence shown here is derived from an EMBL/GenBank/DDBJ whole genome shotgun (WGS) entry which is preliminary data.</text>
</comment>
<keyword evidence="3" id="KW-0597">Phosphoprotein</keyword>
<sequence length="280" mass="31589">MVVHLQSPVGGSRAVPGGSESSGWCSGGEGELEEPDDAFTAVLDALAAENHQLKRQLADACERLEEEVEKVRTAHEELVGSCERRERLERAARVRLQADCRRLHDLNRALKQQVELLSQGVRSENDSNAEALRKELQTERCLLRNLLHKELACAKERQEIEMAAQRATLQEQRTHIDILDTALTNAQANVVRLEEECRHAAGYVERVLGLQRALASLQQASDRREHTERKLRAQLEKELQALRYNACSYCFNRRACSARWRRCSRRRTAASTPSASCAPS</sequence>
<dbReference type="PRINTS" id="PR01807">
    <property type="entry name" value="ANGIOMOTIN"/>
</dbReference>
<feature type="coiled-coil region" evidence="6">
    <location>
        <begin position="43"/>
        <end position="149"/>
    </location>
</feature>
<dbReference type="PANTHER" id="PTHR14826">
    <property type="entry name" value="ANGIOMOTIN"/>
    <property type="match status" value="1"/>
</dbReference>
<feature type="domain" description="Angiomotin C-terminal" evidence="8">
    <location>
        <begin position="203"/>
        <end position="245"/>
    </location>
</feature>
<reference evidence="9" key="1">
    <citation type="journal article" date="2021" name="G3 (Bethesda)">
        <title>Genome and transcriptome analysis of the beet armyworm Spodoptera exigua reveals targets for pest control. .</title>
        <authorList>
            <person name="Simon S."/>
            <person name="Breeschoten T."/>
            <person name="Jansen H.J."/>
            <person name="Dirks R.P."/>
            <person name="Schranz M.E."/>
            <person name="Ros V.I.D."/>
        </authorList>
    </citation>
    <scope>NUCLEOTIDE SEQUENCE</scope>
    <source>
        <strain evidence="9">TB_SE_WUR_2020</strain>
    </source>
</reference>
<dbReference type="AlphaFoldDB" id="A0A922MCR5"/>
<evidence type="ECO:0000256" key="5">
    <source>
        <dbReference type="ARBA" id="ARBA00023054"/>
    </source>
</evidence>
<dbReference type="Pfam" id="PF12240">
    <property type="entry name" value="Angiomotin_C"/>
    <property type="match status" value="1"/>
</dbReference>